<evidence type="ECO:0000313" key="2">
    <source>
        <dbReference type="EMBL" id="ACO78563.1"/>
    </source>
</evidence>
<proteinExistence type="predicted"/>
<gene>
    <name evidence="2" type="ordered locus">Avin_23760</name>
</gene>
<dbReference type="EnsemblBacteria" id="ACO78563">
    <property type="protein sequence ID" value="ACO78563"/>
    <property type="gene ID" value="Avin_23760"/>
</dbReference>
<evidence type="ECO:0000256" key="1">
    <source>
        <dbReference type="SAM" id="MobiDB-lite"/>
    </source>
</evidence>
<feature type="region of interest" description="Disordered" evidence="1">
    <location>
        <begin position="1"/>
        <end position="30"/>
    </location>
</feature>
<dbReference type="STRING" id="322710.Avin_23760"/>
<protein>
    <submittedName>
        <fullName evidence="2">Uncharacterized protein</fullName>
    </submittedName>
</protein>
<organism evidence="2 3">
    <name type="scientific">Azotobacter vinelandii (strain DJ / ATCC BAA-1303)</name>
    <dbReference type="NCBI Taxonomy" id="322710"/>
    <lineage>
        <taxon>Bacteria</taxon>
        <taxon>Pseudomonadati</taxon>
        <taxon>Pseudomonadota</taxon>
        <taxon>Gammaproteobacteria</taxon>
        <taxon>Pseudomonadales</taxon>
        <taxon>Pseudomonadaceae</taxon>
        <taxon>Azotobacter</taxon>
    </lineage>
</organism>
<dbReference type="HOGENOM" id="CLU_3401896_0_0_6"/>
<evidence type="ECO:0000313" key="3">
    <source>
        <dbReference type="Proteomes" id="UP000002424"/>
    </source>
</evidence>
<sequence length="30" mass="3163">MSLGAGRSGLLDSRRPSCWMSSGTPVRLAL</sequence>
<accession>C1DHG8</accession>
<reference evidence="2 3" key="1">
    <citation type="journal article" date="2009" name="J. Bacteriol.">
        <title>Genome sequence of Azotobacter vinelandii, an obligate aerobe specialized to support diverse anaerobic metabolic processes.</title>
        <authorList>
            <person name="Setubal J.C."/>
            <person name="dos Santos P."/>
            <person name="Goldman B.S."/>
            <person name="Ertesvag H."/>
            <person name="Espin G."/>
            <person name="Rubio L.M."/>
            <person name="Valla S."/>
            <person name="Almeida N.F."/>
            <person name="Balasubramanian D."/>
            <person name="Cromes L."/>
            <person name="Curatti L."/>
            <person name="Du Z."/>
            <person name="Godsy E."/>
            <person name="Goodner B."/>
            <person name="Hellner-Burris K."/>
            <person name="Hernandez J.A."/>
            <person name="Houmiel K."/>
            <person name="Imperial J."/>
            <person name="Kennedy C."/>
            <person name="Larson T.J."/>
            <person name="Latreille P."/>
            <person name="Ligon L.S."/>
            <person name="Lu J."/>
            <person name="Maerk M."/>
            <person name="Miller N.M."/>
            <person name="Norton S."/>
            <person name="O'Carroll I.P."/>
            <person name="Paulsen I."/>
            <person name="Raulfs E.C."/>
            <person name="Roemer R."/>
            <person name="Rosser J."/>
            <person name="Segura D."/>
            <person name="Slater S."/>
            <person name="Stricklin S.L."/>
            <person name="Studholme D.J."/>
            <person name="Sun J."/>
            <person name="Viana C.J."/>
            <person name="Wallin E."/>
            <person name="Wang B."/>
            <person name="Wheeler C."/>
            <person name="Zhu H."/>
            <person name="Dean D.R."/>
            <person name="Dixon R."/>
            <person name="Wood D."/>
        </authorList>
    </citation>
    <scope>NUCLEOTIDE SEQUENCE [LARGE SCALE GENOMIC DNA]</scope>
    <source>
        <strain evidence="3">DJ / ATCC BAA-1303</strain>
    </source>
</reference>
<dbReference type="Proteomes" id="UP000002424">
    <property type="component" value="Chromosome"/>
</dbReference>
<dbReference type="AlphaFoldDB" id="C1DHG8"/>
<keyword evidence="3" id="KW-1185">Reference proteome</keyword>
<name>C1DHG8_AZOVD</name>
<dbReference type="EMBL" id="CP001157">
    <property type="protein sequence ID" value="ACO78563.1"/>
    <property type="molecule type" value="Genomic_DNA"/>
</dbReference>
<dbReference type="KEGG" id="avn:Avin_23760"/>